<evidence type="ECO:0000313" key="3">
    <source>
        <dbReference type="Proteomes" id="UP001222325"/>
    </source>
</evidence>
<sequence>MQHEDLESAHEDLEESGEEGTLEEGSDHEGSISSYSESENPDRSFDPMPSHLALPPELHRLVLSQESTQFQLMWGTYRFVCKAWKEHIEYLARTEWIQTAAFDYPGYMIRDAEENKVFLSGFFEFRRMDGDTAVFDTSCAPEYHKRLVQACKRTAPPDVQVCGFVHDVPITGMTVDWDALTLSCPWRAVVARVLSEELHVEAYRARTNKAMMTEVKRMRADPMFNLEAAFRLFGAHVHGAYEAVRKERLGRTDKAGDERLKHARVAASYRLLERDESSGEEEENEKESDGDDEEDSE</sequence>
<accession>A0AAD6XM72</accession>
<proteinExistence type="predicted"/>
<reference evidence="2" key="1">
    <citation type="submission" date="2023-03" db="EMBL/GenBank/DDBJ databases">
        <title>Massive genome expansion in bonnet fungi (Mycena s.s.) driven by repeated elements and novel gene families across ecological guilds.</title>
        <authorList>
            <consortium name="Lawrence Berkeley National Laboratory"/>
            <person name="Harder C.B."/>
            <person name="Miyauchi S."/>
            <person name="Viragh M."/>
            <person name="Kuo A."/>
            <person name="Thoen E."/>
            <person name="Andreopoulos B."/>
            <person name="Lu D."/>
            <person name="Skrede I."/>
            <person name="Drula E."/>
            <person name="Henrissat B."/>
            <person name="Morin E."/>
            <person name="Kohler A."/>
            <person name="Barry K."/>
            <person name="LaButti K."/>
            <person name="Morin E."/>
            <person name="Salamov A."/>
            <person name="Lipzen A."/>
            <person name="Mereny Z."/>
            <person name="Hegedus B."/>
            <person name="Baldrian P."/>
            <person name="Stursova M."/>
            <person name="Weitz H."/>
            <person name="Taylor A."/>
            <person name="Grigoriev I.V."/>
            <person name="Nagy L.G."/>
            <person name="Martin F."/>
            <person name="Kauserud H."/>
        </authorList>
    </citation>
    <scope>NUCLEOTIDE SEQUENCE</scope>
    <source>
        <strain evidence="2">CBHHK173m</strain>
    </source>
</reference>
<keyword evidence="3" id="KW-1185">Reference proteome</keyword>
<protein>
    <submittedName>
        <fullName evidence="2">Uncharacterized protein</fullName>
    </submittedName>
</protein>
<dbReference type="Proteomes" id="UP001222325">
    <property type="component" value="Unassembled WGS sequence"/>
</dbReference>
<gene>
    <name evidence="2" type="ORF">B0H15DRAFT_890496</name>
</gene>
<name>A0AAD6XM72_9AGAR</name>
<comment type="caution">
    <text evidence="2">The sequence shown here is derived from an EMBL/GenBank/DDBJ whole genome shotgun (WGS) entry which is preliminary data.</text>
</comment>
<evidence type="ECO:0000313" key="2">
    <source>
        <dbReference type="EMBL" id="KAJ7080925.1"/>
    </source>
</evidence>
<feature type="compositionally biased region" description="Basic and acidic residues" evidence="1">
    <location>
        <begin position="1"/>
        <end position="11"/>
    </location>
</feature>
<dbReference type="AlphaFoldDB" id="A0AAD6XM72"/>
<feature type="compositionally biased region" description="Acidic residues" evidence="1">
    <location>
        <begin position="278"/>
        <end position="297"/>
    </location>
</feature>
<evidence type="ECO:0000256" key="1">
    <source>
        <dbReference type="SAM" id="MobiDB-lite"/>
    </source>
</evidence>
<feature type="region of interest" description="Disordered" evidence="1">
    <location>
        <begin position="270"/>
        <end position="297"/>
    </location>
</feature>
<organism evidence="2 3">
    <name type="scientific">Mycena belliarum</name>
    <dbReference type="NCBI Taxonomy" id="1033014"/>
    <lineage>
        <taxon>Eukaryota</taxon>
        <taxon>Fungi</taxon>
        <taxon>Dikarya</taxon>
        <taxon>Basidiomycota</taxon>
        <taxon>Agaricomycotina</taxon>
        <taxon>Agaricomycetes</taxon>
        <taxon>Agaricomycetidae</taxon>
        <taxon>Agaricales</taxon>
        <taxon>Marasmiineae</taxon>
        <taxon>Mycenaceae</taxon>
        <taxon>Mycena</taxon>
    </lineage>
</organism>
<feature type="compositionally biased region" description="Acidic residues" evidence="1">
    <location>
        <begin position="12"/>
        <end position="24"/>
    </location>
</feature>
<dbReference type="EMBL" id="JARJCN010000052">
    <property type="protein sequence ID" value="KAJ7080925.1"/>
    <property type="molecule type" value="Genomic_DNA"/>
</dbReference>
<feature type="region of interest" description="Disordered" evidence="1">
    <location>
        <begin position="1"/>
        <end position="50"/>
    </location>
</feature>